<dbReference type="InterPro" id="IPR000504">
    <property type="entry name" value="RRM_dom"/>
</dbReference>
<comment type="subcellular location">
    <subcellularLocation>
        <location evidence="2 10">Cytoplasm</location>
    </subcellularLocation>
    <subcellularLocation>
        <location evidence="1">Nucleus</location>
    </subcellularLocation>
</comment>
<proteinExistence type="inferred from homology"/>
<feature type="domain" description="RRM" evidence="12">
    <location>
        <begin position="279"/>
        <end position="363"/>
    </location>
</feature>
<organism evidence="15 16">
    <name type="scientific">Phytophthora cactorum</name>
    <dbReference type="NCBI Taxonomy" id="29920"/>
    <lineage>
        <taxon>Eukaryota</taxon>
        <taxon>Sar</taxon>
        <taxon>Stramenopiles</taxon>
        <taxon>Oomycota</taxon>
        <taxon>Peronosporomycetes</taxon>
        <taxon>Peronosporales</taxon>
        <taxon>Peronosporaceae</taxon>
        <taxon>Phytophthora</taxon>
    </lineage>
</organism>
<comment type="similarity">
    <text evidence="3 10">Belongs to the polyadenylate-binding protein type-1 family.</text>
</comment>
<evidence type="ECO:0000256" key="4">
    <source>
        <dbReference type="ARBA" id="ARBA00022490"/>
    </source>
</evidence>
<dbReference type="CDD" id="cd12379">
    <property type="entry name" value="RRM2_I_PABPs"/>
    <property type="match status" value="1"/>
</dbReference>
<dbReference type="NCBIfam" id="TIGR01628">
    <property type="entry name" value="PABP-1234"/>
    <property type="match status" value="1"/>
</dbReference>
<dbReference type="InterPro" id="IPR045305">
    <property type="entry name" value="RRM2_I_PABPs"/>
</dbReference>
<dbReference type="FunFam" id="1.10.1900.10:FF:000004">
    <property type="entry name" value="Polyadenylate-binding protein"/>
    <property type="match status" value="1"/>
</dbReference>
<keyword evidence="8" id="KW-0539">Nucleus</keyword>
<evidence type="ECO:0000256" key="9">
    <source>
        <dbReference type="PROSITE-ProRule" id="PRU00176"/>
    </source>
</evidence>
<evidence type="ECO:0000256" key="3">
    <source>
        <dbReference type="ARBA" id="ARBA00008557"/>
    </source>
</evidence>
<evidence type="ECO:0000259" key="12">
    <source>
        <dbReference type="PROSITE" id="PS50102"/>
    </source>
</evidence>
<dbReference type="GO" id="GO:0005634">
    <property type="term" value="C:nucleus"/>
    <property type="evidence" value="ECO:0007669"/>
    <property type="project" value="UniProtKB-SubCell"/>
</dbReference>
<sequence>MSPDENRDEWWRRLVWPTSEEPFSFRWRTKSFQACLFLSLSIKKKKKRFPPPPTTAAMANSATSPTNSPAPAASAAPAAATSTASTSASSSATGAAQPFHTASLYVGDIHPDVTEALLFEIFNAVGPVASIRVCRDAVTRRSLGYAYVNFHNVADAERALDTMNFTSIKGVPCRIMWSQRDPSLRKSGVGNIFVKNLDTSIDNKALYDTFSLFGNILSCKVAIDHTTGNSKGYGYVHYETAEAATEAIAKINGMLIAGTEVFVGHFQKRQDRPDADDWTNCYVKNIPTQWTDAELLKEFEPFGKVLSAVVMKDNANPDHNRGFGFVNYEESDAAHKAVEALNGKSYPAGEGMETEIYVGKAQKRSERERELRNKFEQLKMERINKYQGVNLYVKNLDDQLSDDELREAFTECGTITSSRVMRDPNGNSRGFGFVCFSTPEEANKAVAEMNGKLISGKPVYVALAQRKEVRRAQLEAQHAQQRAGMVVGRGMPMGQPPMYGAAPMFYGQPGQLPPQARQGFMYPQQMMPRGVQRGPMPYGARVPGAPAPGGYPMPGYGMPMQQQRGQPRRGRQGPGPQGPQGAPANRRNFKYTANARNHPARDVPPQGVMPPAAPVQNAGPEPLTSAALAAASPEIQKNMIGERLYPLIHRQQPELAGKITGMLLEMDNGELLHLLESPEALEAKIQEAMAVLEAHQS</sequence>
<feature type="compositionally biased region" description="Low complexity" evidence="11">
    <location>
        <begin position="59"/>
        <end position="78"/>
    </location>
</feature>
<dbReference type="InterPro" id="IPR034364">
    <property type="entry name" value="PABP_RRM1"/>
</dbReference>
<dbReference type="InterPro" id="IPR012677">
    <property type="entry name" value="Nucleotide-bd_a/b_plait_sf"/>
</dbReference>
<dbReference type="EMBL" id="RCMI01000031">
    <property type="protein sequence ID" value="KAG2941037.1"/>
    <property type="molecule type" value="Genomic_DNA"/>
</dbReference>
<dbReference type="GO" id="GO:0005737">
    <property type="term" value="C:cytoplasm"/>
    <property type="evidence" value="ECO:0007669"/>
    <property type="project" value="UniProtKB-SubCell"/>
</dbReference>
<dbReference type="Pfam" id="PF00076">
    <property type="entry name" value="RRM_1"/>
    <property type="match status" value="4"/>
</dbReference>
<evidence type="ECO:0000256" key="10">
    <source>
        <dbReference type="RuleBase" id="RU362004"/>
    </source>
</evidence>
<dbReference type="Proteomes" id="UP000697107">
    <property type="component" value="Unassembled WGS sequence"/>
</dbReference>
<evidence type="ECO:0000256" key="8">
    <source>
        <dbReference type="ARBA" id="ARBA00023242"/>
    </source>
</evidence>
<dbReference type="InterPro" id="IPR036053">
    <property type="entry name" value="PABP-dom"/>
</dbReference>
<name>A0A8T1GHV5_9STRA</name>
<accession>A0A8T1GHV5</accession>
<dbReference type="Gene3D" id="3.30.70.330">
    <property type="match status" value="4"/>
</dbReference>
<evidence type="ECO:0000256" key="6">
    <source>
        <dbReference type="ARBA" id="ARBA00022737"/>
    </source>
</evidence>
<dbReference type="Pfam" id="PF00658">
    <property type="entry name" value="MLLE"/>
    <property type="match status" value="1"/>
</dbReference>
<feature type="compositionally biased region" description="Low complexity" evidence="11">
    <location>
        <begin position="553"/>
        <end position="565"/>
    </location>
</feature>
<evidence type="ECO:0000313" key="15">
    <source>
        <dbReference type="EMBL" id="KAG2997265.1"/>
    </source>
</evidence>
<reference evidence="15" key="1">
    <citation type="submission" date="2018-10" db="EMBL/GenBank/DDBJ databases">
        <title>Effector identification in a new, highly contiguous assembly of the strawberry crown rot pathogen Phytophthora cactorum.</title>
        <authorList>
            <person name="Armitage A.D."/>
            <person name="Nellist C.F."/>
            <person name="Bates H."/>
            <person name="Vickerstaff R.J."/>
            <person name="Harrison R.J."/>
        </authorList>
    </citation>
    <scope>NUCLEOTIDE SEQUENCE</scope>
    <source>
        <strain evidence="14">4032</strain>
        <strain evidence="15">P415</strain>
    </source>
</reference>
<feature type="domain" description="PABC" evidence="13">
    <location>
        <begin position="620"/>
        <end position="697"/>
    </location>
</feature>
<dbReference type="FunFam" id="3.30.70.330:FF:000499">
    <property type="entry name" value="Polyadenylate-binding protein"/>
    <property type="match status" value="1"/>
</dbReference>
<feature type="region of interest" description="Disordered" evidence="11">
    <location>
        <begin position="47"/>
        <end position="78"/>
    </location>
</feature>
<dbReference type="PROSITE" id="PS51309">
    <property type="entry name" value="PABC"/>
    <property type="match status" value="1"/>
</dbReference>
<dbReference type="InterPro" id="IPR006515">
    <property type="entry name" value="PABP_1234"/>
</dbReference>
<dbReference type="SMART" id="SM00517">
    <property type="entry name" value="PolyA"/>
    <property type="match status" value="1"/>
</dbReference>
<keyword evidence="6" id="KW-0677">Repeat</keyword>
<dbReference type="PROSITE" id="PS50102">
    <property type="entry name" value="RRM"/>
    <property type="match status" value="4"/>
</dbReference>
<dbReference type="EMBL" id="RCML01000028">
    <property type="protein sequence ID" value="KAG2997265.1"/>
    <property type="molecule type" value="Genomic_DNA"/>
</dbReference>
<dbReference type="SUPFAM" id="SSF54928">
    <property type="entry name" value="RNA-binding domain, RBD"/>
    <property type="match status" value="2"/>
</dbReference>
<evidence type="ECO:0000256" key="11">
    <source>
        <dbReference type="SAM" id="MobiDB-lite"/>
    </source>
</evidence>
<evidence type="ECO:0000256" key="2">
    <source>
        <dbReference type="ARBA" id="ARBA00004496"/>
    </source>
</evidence>
<dbReference type="FunFam" id="3.30.70.330:FF:000003">
    <property type="entry name" value="Polyadenylate-binding protein"/>
    <property type="match status" value="1"/>
</dbReference>
<evidence type="ECO:0000313" key="16">
    <source>
        <dbReference type="Proteomes" id="UP000697107"/>
    </source>
</evidence>
<comment type="caution">
    <text evidence="15">The sequence shown here is derived from an EMBL/GenBank/DDBJ whole genome shotgun (WGS) entry which is preliminary data.</text>
</comment>
<feature type="domain" description="RRM" evidence="12">
    <location>
        <begin position="190"/>
        <end position="268"/>
    </location>
</feature>
<dbReference type="CDD" id="cd12381">
    <property type="entry name" value="RRM4_I_PABPs"/>
    <property type="match status" value="1"/>
</dbReference>
<feature type="region of interest" description="Disordered" evidence="11">
    <location>
        <begin position="553"/>
        <end position="620"/>
    </location>
</feature>
<dbReference type="CDD" id="cd12378">
    <property type="entry name" value="RRM1_I_PABPs"/>
    <property type="match status" value="1"/>
</dbReference>
<evidence type="ECO:0000313" key="14">
    <source>
        <dbReference type="EMBL" id="KAG2941037.1"/>
    </source>
</evidence>
<dbReference type="FunFam" id="3.30.70.330:FF:000385">
    <property type="entry name" value="Polyadenylate-binding protein"/>
    <property type="match status" value="1"/>
</dbReference>
<feature type="domain" description="RRM" evidence="12">
    <location>
        <begin position="102"/>
        <end position="180"/>
    </location>
</feature>
<protein>
    <recommendedName>
        <fullName evidence="10">Polyadenylate-binding protein</fullName>
        <shortName evidence="10">PABP</shortName>
    </recommendedName>
</protein>
<keyword evidence="5" id="KW-0507">mRNA processing</keyword>
<dbReference type="SMART" id="SM00361">
    <property type="entry name" value="RRM_1"/>
    <property type="match status" value="3"/>
</dbReference>
<dbReference type="Proteomes" id="UP000774804">
    <property type="component" value="Unassembled WGS sequence"/>
</dbReference>
<feature type="domain" description="RRM" evidence="12">
    <location>
        <begin position="389"/>
        <end position="466"/>
    </location>
</feature>
<dbReference type="FunFam" id="3.30.70.330:FF:000520">
    <property type="entry name" value="Polyadenylate-binding protein"/>
    <property type="match status" value="1"/>
</dbReference>
<dbReference type="InterPro" id="IPR003954">
    <property type="entry name" value="RRM_euk-type"/>
</dbReference>
<dbReference type="SMART" id="SM00360">
    <property type="entry name" value="RRM"/>
    <property type="match status" value="4"/>
</dbReference>
<dbReference type="GO" id="GO:0006397">
    <property type="term" value="P:mRNA processing"/>
    <property type="evidence" value="ECO:0007669"/>
    <property type="project" value="UniProtKB-KW"/>
</dbReference>
<dbReference type="InterPro" id="IPR002004">
    <property type="entry name" value="PABP_HYD_C"/>
</dbReference>
<dbReference type="Gene3D" id="1.10.1900.10">
    <property type="entry name" value="c-terminal domain of poly(a) binding protein"/>
    <property type="match status" value="1"/>
</dbReference>
<evidence type="ECO:0000256" key="5">
    <source>
        <dbReference type="ARBA" id="ARBA00022664"/>
    </source>
</evidence>
<evidence type="ECO:0000256" key="7">
    <source>
        <dbReference type="ARBA" id="ARBA00022884"/>
    </source>
</evidence>
<dbReference type="VEuPathDB" id="FungiDB:PC110_g4015"/>
<evidence type="ECO:0000259" key="13">
    <source>
        <dbReference type="PROSITE" id="PS51309"/>
    </source>
</evidence>
<comment type="function">
    <text evidence="10">Binds the poly(A) tail of mRNA.</text>
</comment>
<dbReference type="InterPro" id="IPR035979">
    <property type="entry name" value="RBD_domain_sf"/>
</dbReference>
<gene>
    <name evidence="14" type="ORF">PC115_g2186</name>
    <name evidence="15" type="ORF">PC118_g2013</name>
</gene>
<dbReference type="SUPFAM" id="SSF63570">
    <property type="entry name" value="PABC (PABP) domain"/>
    <property type="match status" value="1"/>
</dbReference>
<keyword evidence="4 10" id="KW-0963">Cytoplasm</keyword>
<dbReference type="PANTHER" id="PTHR24012">
    <property type="entry name" value="RNA BINDING PROTEIN"/>
    <property type="match status" value="1"/>
</dbReference>
<dbReference type="AlphaFoldDB" id="A0A8T1GHV5"/>
<keyword evidence="7 9" id="KW-0694">RNA-binding</keyword>
<evidence type="ECO:0000256" key="1">
    <source>
        <dbReference type="ARBA" id="ARBA00004123"/>
    </source>
</evidence>
<dbReference type="GO" id="GO:0003723">
    <property type="term" value="F:RNA binding"/>
    <property type="evidence" value="ECO:0007669"/>
    <property type="project" value="UniProtKB-UniRule"/>
</dbReference>